<feature type="domain" description="Peptidase C1A papain C-terminal" evidence="8">
    <location>
        <begin position="331"/>
        <end position="549"/>
    </location>
</feature>
<keyword evidence="2" id="KW-0645">Protease</keyword>
<keyword evidence="3" id="KW-0378">Hydrolase</keyword>
<dbReference type="OrthoDB" id="65740at2759"/>
<evidence type="ECO:0000313" key="10">
    <source>
        <dbReference type="EMBL" id="CAH2009942.1"/>
    </source>
</evidence>
<dbReference type="Gene3D" id="3.90.70.10">
    <property type="entry name" value="Cysteine proteinases"/>
    <property type="match status" value="1"/>
</dbReference>
<dbReference type="Pfam" id="PF08246">
    <property type="entry name" value="Inhibitor_I29"/>
    <property type="match status" value="1"/>
</dbReference>
<keyword evidence="6" id="KW-1015">Disulfide bond</keyword>
<evidence type="ECO:0000259" key="9">
    <source>
        <dbReference type="SMART" id="SM00848"/>
    </source>
</evidence>
<feature type="chain" id="PRO_5040150095" description="Counting factor associated protein D" evidence="7">
    <location>
        <begin position="20"/>
        <end position="550"/>
    </location>
</feature>
<evidence type="ECO:0000256" key="6">
    <source>
        <dbReference type="ARBA" id="ARBA00023157"/>
    </source>
</evidence>
<evidence type="ECO:0000256" key="1">
    <source>
        <dbReference type="ARBA" id="ARBA00008455"/>
    </source>
</evidence>
<dbReference type="InterPro" id="IPR039417">
    <property type="entry name" value="Peptidase_C1A_papain-like"/>
</dbReference>
<proteinExistence type="inferred from homology"/>
<keyword evidence="7" id="KW-0732">Signal</keyword>
<dbReference type="GO" id="GO:0006508">
    <property type="term" value="P:proteolysis"/>
    <property type="evidence" value="ECO:0007669"/>
    <property type="project" value="UniProtKB-KW"/>
</dbReference>
<comment type="caution">
    <text evidence="10">The sequence shown here is derived from an EMBL/GenBank/DDBJ whole genome shotgun (WGS) entry which is preliminary data.</text>
</comment>
<dbReference type="SMART" id="SM00645">
    <property type="entry name" value="Pept_C1"/>
    <property type="match status" value="1"/>
</dbReference>
<organism evidence="10 11">
    <name type="scientific">Acanthoscelides obtectus</name>
    <name type="common">Bean weevil</name>
    <name type="synonym">Bruchus obtectus</name>
    <dbReference type="NCBI Taxonomy" id="200917"/>
    <lineage>
        <taxon>Eukaryota</taxon>
        <taxon>Metazoa</taxon>
        <taxon>Ecdysozoa</taxon>
        <taxon>Arthropoda</taxon>
        <taxon>Hexapoda</taxon>
        <taxon>Insecta</taxon>
        <taxon>Pterygota</taxon>
        <taxon>Neoptera</taxon>
        <taxon>Endopterygota</taxon>
        <taxon>Coleoptera</taxon>
        <taxon>Polyphaga</taxon>
        <taxon>Cucujiformia</taxon>
        <taxon>Chrysomeloidea</taxon>
        <taxon>Chrysomelidae</taxon>
        <taxon>Bruchinae</taxon>
        <taxon>Bruchini</taxon>
        <taxon>Acanthoscelides</taxon>
    </lineage>
</organism>
<protein>
    <recommendedName>
        <fullName evidence="12">Counting factor associated protein D</fullName>
    </recommendedName>
</protein>
<sequence>MRGVVVASLLAQALISVFASPKVGGPVWSQTYSVKGILHIPYAEIDEPFYAWFDAPSKQSRIDYYGDMVKTYQLGGHGYGTSIKIAPVTTEEEQNTRTCLQVNGTADNKILPQTVLPQLINFECIGQETVNGLETEKWGLTETVGEKENKYTMWIIYKDNPDGIGKIAVPVRYEMKGFNSLLGSHYDHYYLDYDSYNIDDIPGKIFQIDSNMTCSAFPGPGNKHIYTFNPMAEFVKPETTGHLDFEFDKFMRKHSKQYEGQTEHMLRKEIFRQNIRLIHAVNRQNKGYSLAVNHLADKTPEELEALRGKQYSGVYNGGEPFPYKNVNRANLPPQFDWRIYGAVTPVKDQSVCGSCWSFGTIGAIEGAYFLKNGGKLVRLSQQALVDCSWGYGNNGCDGGEDFRAYSWIKKHGGVPTEEAYGPYLGQDGYCHADKVPKVAPIKGWVNVTSNDENALRLAIFKHGPISVAIDASHRTFSFYSNGVYYEPKCGNTVDELDHAVLAVGYGTLNGKDYWLIKNSWSNYWGNDGYILMAAKDNNCGVMTTPTYVTM</sequence>
<keyword evidence="4" id="KW-0788">Thiol protease</keyword>
<accession>A0A9P0ME02</accession>
<dbReference type="SMART" id="SM00848">
    <property type="entry name" value="Inhibitor_I29"/>
    <property type="match status" value="1"/>
</dbReference>
<evidence type="ECO:0000256" key="4">
    <source>
        <dbReference type="ARBA" id="ARBA00022807"/>
    </source>
</evidence>
<dbReference type="CDD" id="cd02248">
    <property type="entry name" value="Peptidase_C1A"/>
    <property type="match status" value="1"/>
</dbReference>
<dbReference type="GO" id="GO:0008234">
    <property type="term" value="F:cysteine-type peptidase activity"/>
    <property type="evidence" value="ECO:0007669"/>
    <property type="project" value="UniProtKB-KW"/>
</dbReference>
<evidence type="ECO:0000256" key="7">
    <source>
        <dbReference type="SAM" id="SignalP"/>
    </source>
</evidence>
<keyword evidence="5" id="KW-0865">Zymogen</keyword>
<dbReference type="InterPro" id="IPR038765">
    <property type="entry name" value="Papain-like_cys_pep_sf"/>
</dbReference>
<dbReference type="Proteomes" id="UP001152888">
    <property type="component" value="Unassembled WGS sequence"/>
</dbReference>
<evidence type="ECO:0000256" key="2">
    <source>
        <dbReference type="ARBA" id="ARBA00022670"/>
    </source>
</evidence>
<dbReference type="AlphaFoldDB" id="A0A9P0ME02"/>
<dbReference type="FunFam" id="3.90.70.10:FF:000087">
    <property type="entry name" value="Counting factor associated protein D"/>
    <property type="match status" value="1"/>
</dbReference>
<gene>
    <name evidence="10" type="ORF">ACAOBT_LOCUS31218</name>
</gene>
<dbReference type="PROSITE" id="PS00639">
    <property type="entry name" value="THIOL_PROTEASE_HIS"/>
    <property type="match status" value="1"/>
</dbReference>
<feature type="signal peptide" evidence="7">
    <location>
        <begin position="1"/>
        <end position="19"/>
    </location>
</feature>
<dbReference type="InterPro" id="IPR000668">
    <property type="entry name" value="Peptidase_C1A_C"/>
</dbReference>
<dbReference type="InterPro" id="IPR025661">
    <property type="entry name" value="Pept_asp_AS"/>
</dbReference>
<name>A0A9P0ME02_ACAOB</name>
<dbReference type="SUPFAM" id="SSF54001">
    <property type="entry name" value="Cysteine proteinases"/>
    <property type="match status" value="1"/>
</dbReference>
<comment type="similarity">
    <text evidence="1">Belongs to the peptidase C1 family.</text>
</comment>
<feature type="domain" description="Cathepsin propeptide inhibitor" evidence="9">
    <location>
        <begin position="247"/>
        <end position="303"/>
    </location>
</feature>
<dbReference type="InterPro" id="IPR013201">
    <property type="entry name" value="Prot_inhib_I29"/>
</dbReference>
<dbReference type="PROSITE" id="PS00139">
    <property type="entry name" value="THIOL_PROTEASE_CYS"/>
    <property type="match status" value="1"/>
</dbReference>
<dbReference type="PRINTS" id="PR00705">
    <property type="entry name" value="PAPAIN"/>
</dbReference>
<dbReference type="PROSITE" id="PS00640">
    <property type="entry name" value="THIOL_PROTEASE_ASN"/>
    <property type="match status" value="1"/>
</dbReference>
<evidence type="ECO:0000256" key="5">
    <source>
        <dbReference type="ARBA" id="ARBA00023145"/>
    </source>
</evidence>
<dbReference type="InterPro" id="IPR025660">
    <property type="entry name" value="Pept_his_AS"/>
</dbReference>
<dbReference type="Pfam" id="PF00112">
    <property type="entry name" value="Peptidase_C1"/>
    <property type="match status" value="1"/>
</dbReference>
<dbReference type="InterPro" id="IPR013128">
    <property type="entry name" value="Peptidase_C1A"/>
</dbReference>
<reference evidence="10" key="1">
    <citation type="submission" date="2022-03" db="EMBL/GenBank/DDBJ databases">
        <authorList>
            <person name="Sayadi A."/>
        </authorList>
    </citation>
    <scope>NUCLEOTIDE SEQUENCE</scope>
</reference>
<dbReference type="InterPro" id="IPR000169">
    <property type="entry name" value="Pept_cys_AS"/>
</dbReference>
<evidence type="ECO:0000313" key="11">
    <source>
        <dbReference type="Proteomes" id="UP001152888"/>
    </source>
</evidence>
<keyword evidence="11" id="KW-1185">Reference proteome</keyword>
<dbReference type="EMBL" id="CAKOFQ010007933">
    <property type="protein sequence ID" value="CAH2009942.1"/>
    <property type="molecule type" value="Genomic_DNA"/>
</dbReference>
<evidence type="ECO:0000259" key="8">
    <source>
        <dbReference type="SMART" id="SM00645"/>
    </source>
</evidence>
<evidence type="ECO:0000256" key="3">
    <source>
        <dbReference type="ARBA" id="ARBA00022801"/>
    </source>
</evidence>
<evidence type="ECO:0008006" key="12">
    <source>
        <dbReference type="Google" id="ProtNLM"/>
    </source>
</evidence>
<dbReference type="PANTHER" id="PTHR12411">
    <property type="entry name" value="CYSTEINE PROTEASE FAMILY C1-RELATED"/>
    <property type="match status" value="1"/>
</dbReference>